<dbReference type="RefSeq" id="WP_017746186.1">
    <property type="nucleotide sequence ID" value="NZ_KQ976354.1"/>
</dbReference>
<dbReference type="AlphaFoldDB" id="A0A139WYX3"/>
<evidence type="ECO:0000313" key="1">
    <source>
        <dbReference type="EMBL" id="KYC37628.1"/>
    </source>
</evidence>
<name>A0A139WYX3_9CYAN</name>
<proteinExistence type="predicted"/>
<gene>
    <name evidence="1" type="ORF">WA1_39895</name>
</gene>
<reference evidence="1 2" key="1">
    <citation type="journal article" date="2013" name="Genome Biol. Evol.">
        <title>Genomes of Stigonematalean cyanobacteria (subsection V) and the evolution of oxygenic photosynthesis from prokaryotes to plastids.</title>
        <authorList>
            <person name="Dagan T."/>
            <person name="Roettger M."/>
            <person name="Stucken K."/>
            <person name="Landan G."/>
            <person name="Koch R."/>
            <person name="Major P."/>
            <person name="Gould S.B."/>
            <person name="Goremykin V.V."/>
            <person name="Rippka R."/>
            <person name="Tandeau de Marsac N."/>
            <person name="Gugger M."/>
            <person name="Lockhart P.J."/>
            <person name="Allen J.F."/>
            <person name="Brune I."/>
            <person name="Maus I."/>
            <person name="Puhler A."/>
            <person name="Martin W.F."/>
        </authorList>
    </citation>
    <scope>NUCLEOTIDE SEQUENCE [LARGE SCALE GENOMIC DNA]</scope>
    <source>
        <strain evidence="1 2">PCC 7110</strain>
    </source>
</reference>
<dbReference type="EMBL" id="ANNX02000046">
    <property type="protein sequence ID" value="KYC37628.1"/>
    <property type="molecule type" value="Genomic_DNA"/>
</dbReference>
<accession>A0A139WYX3</accession>
<protein>
    <submittedName>
        <fullName evidence="1">Uncharacterized protein</fullName>
    </submittedName>
</protein>
<organism evidence="1 2">
    <name type="scientific">Scytonema hofmannii PCC 7110</name>
    <dbReference type="NCBI Taxonomy" id="128403"/>
    <lineage>
        <taxon>Bacteria</taxon>
        <taxon>Bacillati</taxon>
        <taxon>Cyanobacteriota</taxon>
        <taxon>Cyanophyceae</taxon>
        <taxon>Nostocales</taxon>
        <taxon>Scytonemataceae</taxon>
        <taxon>Scytonema</taxon>
    </lineage>
</organism>
<keyword evidence="2" id="KW-1185">Reference proteome</keyword>
<sequence length="81" mass="8773">MLYLANGGCDHRVLQLSAEVTKPLEPGRLMHDYSFTGVAGQQIFYDGMFTDGATVGTDTVTARLISPSGKGSEYQLFKKPS</sequence>
<comment type="caution">
    <text evidence="1">The sequence shown here is derived from an EMBL/GenBank/DDBJ whole genome shotgun (WGS) entry which is preliminary data.</text>
</comment>
<dbReference type="Proteomes" id="UP000076925">
    <property type="component" value="Unassembled WGS sequence"/>
</dbReference>
<evidence type="ECO:0000313" key="2">
    <source>
        <dbReference type="Proteomes" id="UP000076925"/>
    </source>
</evidence>